<dbReference type="SUPFAM" id="SSF53383">
    <property type="entry name" value="PLP-dependent transferases"/>
    <property type="match status" value="1"/>
</dbReference>
<dbReference type="PANTHER" id="PTHR11879:SF37">
    <property type="entry name" value="AROMATIC-AMINO-ACID AMINOTRANSFERASE"/>
    <property type="match status" value="1"/>
</dbReference>
<evidence type="ECO:0000256" key="1">
    <source>
        <dbReference type="ARBA" id="ARBA00001933"/>
    </source>
</evidence>
<evidence type="ECO:0000256" key="5">
    <source>
        <dbReference type="ARBA" id="ARBA00022679"/>
    </source>
</evidence>
<dbReference type="GO" id="GO:0030170">
    <property type="term" value="F:pyridoxal phosphate binding"/>
    <property type="evidence" value="ECO:0007669"/>
    <property type="project" value="InterPro"/>
</dbReference>
<dbReference type="Gene3D" id="3.90.1150.10">
    <property type="entry name" value="Aspartate Aminotransferase, domain 1"/>
    <property type="match status" value="1"/>
</dbReference>
<evidence type="ECO:0000313" key="9">
    <source>
        <dbReference type="EMBL" id="AGF48953.1"/>
    </source>
</evidence>
<keyword evidence="4 7" id="KW-0032">Aminotransferase</keyword>
<evidence type="ECO:0000259" key="8">
    <source>
        <dbReference type="Pfam" id="PF00155"/>
    </source>
</evidence>
<accession>M1L8N9</accession>
<dbReference type="Proteomes" id="UP000011658">
    <property type="component" value="Chromosome"/>
</dbReference>
<dbReference type="InterPro" id="IPR015421">
    <property type="entry name" value="PyrdxlP-dep_Trfase_major"/>
</dbReference>
<dbReference type="AlphaFoldDB" id="M1L8N9"/>
<comment type="subunit">
    <text evidence="3">Homodimer.</text>
</comment>
<dbReference type="PRINTS" id="PR00799">
    <property type="entry name" value="TRANSAMINASE"/>
</dbReference>
<keyword evidence="6" id="KW-0663">Pyridoxal phosphate</keyword>
<name>M1L8N9_9PROT</name>
<dbReference type="EC" id="2.6.1.-" evidence="7"/>
<dbReference type="KEGG" id="kga:ST1E_0535"/>
<reference evidence="9 10" key="1">
    <citation type="journal article" date="2013" name="Genome Biol. Evol.">
        <title>Genome evolution and phylogenomic analysis of candidatus kinetoplastibacterium, the betaproteobacterial endosymbionts of strigomonas and angomonas.</title>
        <authorList>
            <person name="Alves J.M."/>
            <person name="Serrano M.G."/>
            <person name="Maia da Silva F."/>
            <person name="Voegtly L.J."/>
            <person name="Matveyev A.V."/>
            <person name="Teixeira M.M."/>
            <person name="Camargo E.P."/>
            <person name="Buck G.A."/>
        </authorList>
    </citation>
    <scope>NUCLEOTIDE SEQUENCE [LARGE SCALE GENOMIC DNA]</scope>
    <source>
        <strain evidence="9 10">TCC219</strain>
    </source>
</reference>
<comment type="cofactor">
    <cofactor evidence="1 7">
        <name>pyridoxal 5'-phosphate</name>
        <dbReference type="ChEBI" id="CHEBI:597326"/>
    </cofactor>
</comment>
<dbReference type="STRING" id="1208921.ST1E_0535"/>
<dbReference type="Pfam" id="PF00155">
    <property type="entry name" value="Aminotran_1_2"/>
    <property type="match status" value="1"/>
</dbReference>
<evidence type="ECO:0000313" key="10">
    <source>
        <dbReference type="Proteomes" id="UP000011658"/>
    </source>
</evidence>
<dbReference type="PATRIC" id="fig|1208921.3.peg.231"/>
<dbReference type="InterPro" id="IPR004838">
    <property type="entry name" value="NHTrfase_class1_PyrdxlP-BS"/>
</dbReference>
<dbReference type="InterPro" id="IPR004839">
    <property type="entry name" value="Aminotransferase_I/II_large"/>
</dbReference>
<dbReference type="InterPro" id="IPR015424">
    <property type="entry name" value="PyrdxlP-dep_Trfase"/>
</dbReference>
<dbReference type="EMBL" id="CP003806">
    <property type="protein sequence ID" value="AGF48953.1"/>
    <property type="molecule type" value="Genomic_DNA"/>
</dbReference>
<dbReference type="Gene3D" id="3.40.640.10">
    <property type="entry name" value="Type I PLP-dependent aspartate aminotransferase-like (Major domain)"/>
    <property type="match status" value="1"/>
</dbReference>
<feature type="domain" description="Aminotransferase class I/classII large" evidence="8">
    <location>
        <begin position="30"/>
        <end position="395"/>
    </location>
</feature>
<dbReference type="CDD" id="cd00609">
    <property type="entry name" value="AAT_like"/>
    <property type="match status" value="1"/>
</dbReference>
<gene>
    <name evidence="9" type="ORF">ST1E_0535</name>
</gene>
<evidence type="ECO:0000256" key="6">
    <source>
        <dbReference type="ARBA" id="ARBA00022898"/>
    </source>
</evidence>
<dbReference type="HOGENOM" id="CLU_032440_1_2_4"/>
<dbReference type="GO" id="GO:0033585">
    <property type="term" value="P:L-phenylalanine biosynthetic process from chorismate via phenylpyruvate"/>
    <property type="evidence" value="ECO:0007669"/>
    <property type="project" value="TreeGrafter"/>
</dbReference>
<dbReference type="eggNOG" id="COG1448">
    <property type="taxonomic scope" value="Bacteria"/>
</dbReference>
<evidence type="ECO:0000256" key="7">
    <source>
        <dbReference type="RuleBase" id="RU000481"/>
    </source>
</evidence>
<sequence>MKDIFKSVKLAASDPILGLNEKFNSDSRPNKVNLGVGVYYDKNGKIPLMEAVSKSEEFLASKKLSRGYLPIDGISSYNKNVMKLLLGTNSSKIEEGRSLTVQTLGGTGALKIGADLLHQLSPGAKVLISDPSWENHRAIFEKSGFVVDTYSYYDPDTNNIAFDKMLENLKTASSGTIIVLHACCHNPTGIDPSESQWKDIAKIIKERDLIPFLDIAYQGFGNGLSEDAHVVRMFADMDIPSFISSSFSKSFALYGERVGALTITTNSRDESNRVLSQVKRLIRTNYSNPPTHGASIVNHILSSDDLFETWKHELSGMRDRIKLMRKKLVEEISKYSNKKDFSFVLNQRGMFSYSGLTSHQVDMLREQHGIYAVSSGRICVAALNDKNVEIVASSIAQVLER</sequence>
<organism evidence="9 10">
    <name type="scientific">Candidatus Kinetoplastidibacterium galati TCC219</name>
    <dbReference type="NCBI Taxonomy" id="1208921"/>
    <lineage>
        <taxon>Bacteria</taxon>
        <taxon>Pseudomonadati</taxon>
        <taxon>Pseudomonadota</taxon>
        <taxon>Betaproteobacteria</taxon>
        <taxon>Candidatus Kinetoplastidibacterium</taxon>
    </lineage>
</organism>
<dbReference type="OrthoDB" id="9766445at2"/>
<protein>
    <recommendedName>
        <fullName evidence="7">Aminotransferase</fullName>
        <ecNumber evidence="7">2.6.1.-</ecNumber>
    </recommendedName>
</protein>
<comment type="similarity">
    <text evidence="2 7">Belongs to the class-I pyridoxal-phosphate-dependent aminotransferase family.</text>
</comment>
<evidence type="ECO:0000256" key="3">
    <source>
        <dbReference type="ARBA" id="ARBA00011738"/>
    </source>
</evidence>
<proteinExistence type="inferred from homology"/>
<dbReference type="FunFam" id="3.90.1150.10:FF:000001">
    <property type="entry name" value="Aspartate aminotransferase"/>
    <property type="match status" value="1"/>
</dbReference>
<keyword evidence="5 7" id="KW-0808">Transferase</keyword>
<evidence type="ECO:0000256" key="4">
    <source>
        <dbReference type="ARBA" id="ARBA00022576"/>
    </source>
</evidence>
<dbReference type="GO" id="GO:0042802">
    <property type="term" value="F:identical protein binding"/>
    <property type="evidence" value="ECO:0007669"/>
    <property type="project" value="TreeGrafter"/>
</dbReference>
<dbReference type="PROSITE" id="PS00105">
    <property type="entry name" value="AA_TRANSFER_CLASS_1"/>
    <property type="match status" value="1"/>
</dbReference>
<keyword evidence="10" id="KW-1185">Reference proteome</keyword>
<dbReference type="FunFam" id="3.40.640.10:FF:000015">
    <property type="entry name" value="Aspartate aminotransferase"/>
    <property type="match status" value="1"/>
</dbReference>
<dbReference type="GO" id="GO:0004838">
    <property type="term" value="F:L-tyrosine-2-oxoglutarate transaminase activity"/>
    <property type="evidence" value="ECO:0007669"/>
    <property type="project" value="TreeGrafter"/>
</dbReference>
<dbReference type="PANTHER" id="PTHR11879">
    <property type="entry name" value="ASPARTATE AMINOTRANSFERASE"/>
    <property type="match status" value="1"/>
</dbReference>
<dbReference type="NCBIfam" id="NF006719">
    <property type="entry name" value="PRK09257.1"/>
    <property type="match status" value="1"/>
</dbReference>
<dbReference type="InterPro" id="IPR000796">
    <property type="entry name" value="Asp_trans"/>
</dbReference>
<evidence type="ECO:0000256" key="2">
    <source>
        <dbReference type="ARBA" id="ARBA00007441"/>
    </source>
</evidence>
<dbReference type="RefSeq" id="WP_015389438.1">
    <property type="nucleotide sequence ID" value="NC_020284.1"/>
</dbReference>
<dbReference type="GO" id="GO:0005829">
    <property type="term" value="C:cytosol"/>
    <property type="evidence" value="ECO:0007669"/>
    <property type="project" value="TreeGrafter"/>
</dbReference>
<dbReference type="InterPro" id="IPR015422">
    <property type="entry name" value="PyrdxlP-dep_Trfase_small"/>
</dbReference>